<dbReference type="GO" id="GO:0009523">
    <property type="term" value="C:photosystem II"/>
    <property type="evidence" value="ECO:0007669"/>
    <property type="project" value="UniProtKB-KW"/>
</dbReference>
<protein>
    <submittedName>
        <fullName evidence="5">BNR domain-containing protein</fullName>
    </submittedName>
</protein>
<dbReference type="Gene3D" id="2.130.10.10">
    <property type="entry name" value="YVTN repeat-like/Quinoprotein amine dehydrogenase"/>
    <property type="match status" value="2"/>
</dbReference>
<evidence type="ECO:0000256" key="1">
    <source>
        <dbReference type="ARBA" id="ARBA00022531"/>
    </source>
</evidence>
<dbReference type="EMBL" id="LR215729">
    <property type="protein sequence ID" value="VEV98791.1"/>
    <property type="molecule type" value="Genomic_DNA"/>
</dbReference>
<organism evidence="5">
    <name type="scientific">Pseudomonas marincola</name>
    <dbReference type="NCBI Taxonomy" id="437900"/>
    <lineage>
        <taxon>Bacteria</taxon>
        <taxon>Pseudomonadati</taxon>
        <taxon>Pseudomonadota</taxon>
        <taxon>Gammaproteobacteria</taxon>
        <taxon>Pseudomonadales</taxon>
        <taxon>Pseudomonadaceae</taxon>
        <taxon>Pseudomonas</taxon>
    </lineage>
</organism>
<dbReference type="Pfam" id="PF14870">
    <property type="entry name" value="PSII_BNR"/>
    <property type="match status" value="2"/>
</dbReference>
<dbReference type="InterPro" id="IPR028203">
    <property type="entry name" value="PSII_CF48-like_dom"/>
</dbReference>
<feature type="domain" description="Photosynthesis system II assembly factor Ycf48/Hcf136-like" evidence="4">
    <location>
        <begin position="188"/>
        <end position="268"/>
    </location>
</feature>
<evidence type="ECO:0000313" key="5">
    <source>
        <dbReference type="EMBL" id="VEV98791.1"/>
    </source>
</evidence>
<dbReference type="SUPFAM" id="SSF50939">
    <property type="entry name" value="Sialidases"/>
    <property type="match status" value="1"/>
</dbReference>
<reference evidence="5" key="1">
    <citation type="submission" date="2019-02" db="EMBL/GenBank/DDBJ databases">
        <authorList>
            <consortium name="Genoscope - CEA"/>
            <person name="William W."/>
        </authorList>
    </citation>
    <scope>NUCLEOTIDE SEQUENCE [LARGE SCALE GENOMIC DNA]</scope>
    <source>
        <strain evidence="5">YSy11</strain>
    </source>
</reference>
<evidence type="ECO:0000256" key="3">
    <source>
        <dbReference type="SAM" id="SignalP"/>
    </source>
</evidence>
<evidence type="ECO:0000256" key="2">
    <source>
        <dbReference type="ARBA" id="ARBA00023276"/>
    </source>
</evidence>
<feature type="signal peptide" evidence="3">
    <location>
        <begin position="1"/>
        <end position="25"/>
    </location>
</feature>
<dbReference type="RefSeq" id="WP_150549116.1">
    <property type="nucleotide sequence ID" value="NZ_LR215729.2"/>
</dbReference>
<dbReference type="InterPro" id="IPR036278">
    <property type="entry name" value="Sialidase_sf"/>
</dbReference>
<dbReference type="AlphaFoldDB" id="A0A653E9K5"/>
<keyword evidence="1" id="KW-0602">Photosynthesis</keyword>
<accession>A0A653E9K5</accession>
<proteinExistence type="predicted"/>
<dbReference type="PANTHER" id="PTHR47199:SF2">
    <property type="entry name" value="PHOTOSYSTEM II STABILITY_ASSEMBLY FACTOR HCF136, CHLOROPLASTIC"/>
    <property type="match status" value="1"/>
</dbReference>
<sequence>MKIKSPTNGLIVALALCANSLVCQAAMPAAGSPLTTAAMHVAAPAKAVLIDLARAGSRLVAVGERGLVLVSDDNGQSWKQVPVPVSVSLTAVQFADAKHGWAIGHAGVVLATVDGGESWKLQLSGLDAANIELEAARKDLLAVTAAAAVNTSDATAVDEQTLDSTAVDNADLRVQNAERLIADGPDKPFLAIHFTDSKHGLIAGAYGMLLQTNDGGASWQSLVGHVDNPMGVHLYAIAQHGNDWYLAGEQGFVARSSDAGQSFVQLESPYEGSFFTAHVTDDGALVVAGLKGHAFISHDSGQSFELMPVPMPVSFSDSTQLADGRTLLANQAGGLFLSDAKAGAALQMFGKPLGKPVASLVQAADGSVVVAGFTGLLRLTQPSTAATE</sequence>
<dbReference type="GO" id="GO:0015979">
    <property type="term" value="P:photosynthesis"/>
    <property type="evidence" value="ECO:0007669"/>
    <property type="project" value="UniProtKB-KW"/>
</dbReference>
<dbReference type="PANTHER" id="PTHR47199">
    <property type="entry name" value="PHOTOSYSTEM II STABILITY/ASSEMBLY FACTOR HCF136, CHLOROPLASTIC"/>
    <property type="match status" value="1"/>
</dbReference>
<feature type="chain" id="PRO_5024829119" evidence="3">
    <location>
        <begin position="26"/>
        <end position="388"/>
    </location>
</feature>
<keyword evidence="2" id="KW-0604">Photosystem II</keyword>
<keyword evidence="3" id="KW-0732">Signal</keyword>
<evidence type="ECO:0000259" key="4">
    <source>
        <dbReference type="Pfam" id="PF14870"/>
    </source>
</evidence>
<gene>
    <name evidence="5" type="ORF">PMYSY11_3747</name>
</gene>
<feature type="domain" description="Photosynthesis system II assembly factor Ycf48/Hcf136-like" evidence="4">
    <location>
        <begin position="75"/>
        <end position="123"/>
    </location>
</feature>
<dbReference type="InterPro" id="IPR015943">
    <property type="entry name" value="WD40/YVTN_repeat-like_dom_sf"/>
</dbReference>
<name>A0A653E9K5_9PSED</name>